<organism evidence="2 3">
    <name type="scientific">Pseudahrensia aquimaris</name>
    <dbReference type="NCBI Taxonomy" id="744461"/>
    <lineage>
        <taxon>Bacteria</taxon>
        <taxon>Pseudomonadati</taxon>
        <taxon>Pseudomonadota</taxon>
        <taxon>Alphaproteobacteria</taxon>
        <taxon>Hyphomicrobiales</taxon>
        <taxon>Ahrensiaceae</taxon>
        <taxon>Pseudahrensia</taxon>
    </lineage>
</organism>
<keyword evidence="1" id="KW-0812">Transmembrane</keyword>
<accession>A0ABW3FJ80</accession>
<evidence type="ECO:0000313" key="3">
    <source>
        <dbReference type="Proteomes" id="UP001597101"/>
    </source>
</evidence>
<protein>
    <recommendedName>
        <fullName evidence="4">DUF4352 domain-containing protein</fullName>
    </recommendedName>
</protein>
<dbReference type="EMBL" id="JBHTJV010000009">
    <property type="protein sequence ID" value="MFD0916889.1"/>
    <property type="molecule type" value="Genomic_DNA"/>
</dbReference>
<feature type="transmembrane region" description="Helical" evidence="1">
    <location>
        <begin position="97"/>
        <end position="120"/>
    </location>
</feature>
<dbReference type="Proteomes" id="UP001597101">
    <property type="component" value="Unassembled WGS sequence"/>
</dbReference>
<evidence type="ECO:0000256" key="1">
    <source>
        <dbReference type="SAM" id="Phobius"/>
    </source>
</evidence>
<keyword evidence="1" id="KW-0472">Membrane</keyword>
<gene>
    <name evidence="2" type="ORF">ACFQ14_10770</name>
</gene>
<reference evidence="3" key="1">
    <citation type="journal article" date="2019" name="Int. J. Syst. Evol. Microbiol.">
        <title>The Global Catalogue of Microorganisms (GCM) 10K type strain sequencing project: providing services to taxonomists for standard genome sequencing and annotation.</title>
        <authorList>
            <consortium name="The Broad Institute Genomics Platform"/>
            <consortium name="The Broad Institute Genome Sequencing Center for Infectious Disease"/>
            <person name="Wu L."/>
            <person name="Ma J."/>
        </authorList>
    </citation>
    <scope>NUCLEOTIDE SEQUENCE [LARGE SCALE GENOMIC DNA]</scope>
    <source>
        <strain evidence="3">CCUG 60023</strain>
    </source>
</reference>
<feature type="transmembrane region" description="Helical" evidence="1">
    <location>
        <begin position="6"/>
        <end position="28"/>
    </location>
</feature>
<evidence type="ECO:0000313" key="2">
    <source>
        <dbReference type="EMBL" id="MFD0916889.1"/>
    </source>
</evidence>
<dbReference type="RefSeq" id="WP_377212734.1">
    <property type="nucleotide sequence ID" value="NZ_JBHTJV010000009.1"/>
</dbReference>
<proteinExistence type="predicted"/>
<keyword evidence="1" id="KW-1133">Transmembrane helix</keyword>
<evidence type="ECO:0008006" key="4">
    <source>
        <dbReference type="Google" id="ProtNLM"/>
    </source>
</evidence>
<comment type="caution">
    <text evidence="2">The sequence shown here is derived from an EMBL/GenBank/DDBJ whole genome shotgun (WGS) entry which is preliminary data.</text>
</comment>
<name>A0ABW3FJ80_9HYPH</name>
<keyword evidence="3" id="KW-1185">Reference proteome</keyword>
<sequence length="279" mass="31196">MSQSNWQTGIAALVFLFLAAAIIFAFGYDFGRYFPARQSQSTQQSIADNYKAETRLFCLRKKTPSAILECANQQYEKYEEDTRERRDLYAQEGMERWAFYLLIASVVTTVATGGGVFLLWRDIATARDIGEKQLRPYLIVSKVSAEFLYSAIGSPYAVQIRIIVTNGGATPAIRVGRNITVTNLHGDRVASQGIIWMQGTSHVLEDIPGAGEQEVMDATLMIGHLVGTSPVETLHFRIEMSVNYSGLDAINIKHLIANYVIQRRNVKFDIRRTGENSAN</sequence>